<dbReference type="Pfam" id="PF13238">
    <property type="entry name" value="AAA_18"/>
    <property type="match status" value="1"/>
</dbReference>
<keyword evidence="6 7" id="KW-0067">ATP-binding</keyword>
<keyword evidence="1 7" id="KW-0690">Ribosome biogenesis</keyword>
<feature type="binding site" evidence="7">
    <location>
        <position position="18"/>
    </location>
    <ligand>
        <name>ATP</name>
        <dbReference type="ChEBI" id="CHEBI:30616"/>
    </ligand>
</feature>
<comment type="similarity">
    <text evidence="7">Belongs to the adenylate kinase family. AK6 subfamily.</text>
</comment>
<accession>F8AEC2</accession>
<dbReference type="eggNOG" id="arCOG01038">
    <property type="taxonomic scope" value="Archaea"/>
</dbReference>
<dbReference type="EMBL" id="CP002779">
    <property type="protein sequence ID" value="AEH24636.1"/>
    <property type="molecule type" value="Genomic_DNA"/>
</dbReference>
<evidence type="ECO:0000256" key="5">
    <source>
        <dbReference type="ARBA" id="ARBA00022777"/>
    </source>
</evidence>
<evidence type="ECO:0000256" key="4">
    <source>
        <dbReference type="ARBA" id="ARBA00022741"/>
    </source>
</evidence>
<feature type="binding site" evidence="7">
    <location>
        <position position="17"/>
    </location>
    <ligand>
        <name>ATP</name>
        <dbReference type="ChEBI" id="CHEBI:30616"/>
    </ligand>
</feature>
<dbReference type="NCBIfam" id="NF003012">
    <property type="entry name" value="PRK03839.1"/>
    <property type="match status" value="1"/>
</dbReference>
<dbReference type="HOGENOM" id="CLU_079096_0_1_2"/>
<evidence type="ECO:0000256" key="3">
    <source>
        <dbReference type="ARBA" id="ARBA00022679"/>
    </source>
</evidence>
<keyword evidence="4 7" id="KW-0547">Nucleotide-binding</keyword>
<keyword evidence="9" id="KW-1185">Reference proteome</keyword>
<feature type="region of interest" description="LID" evidence="7">
    <location>
        <begin position="104"/>
        <end position="114"/>
    </location>
</feature>
<dbReference type="AlphaFoldDB" id="F8AEC2"/>
<evidence type="ECO:0000313" key="9">
    <source>
        <dbReference type="Proteomes" id="UP000008386"/>
    </source>
</evidence>
<dbReference type="KEGG" id="pya:PYCH_09510"/>
<sequence>MVGEEMLIAVTGTPGVGKTTVAKLLAEKLGYEYVDLRRFVLERGIGELKYDELEVEVDELAYHVERELKGKRAVLDGHLSHLMPVDLVIVLRAHPKLIGKRLTARGYSREKVGENVEAELVDVILVEALDEHENVIEVDTTGKRPEEVVEEILDLIRSGVKKRVGVVDWSEVYDEIIPYLRLGGE</sequence>
<feature type="region of interest" description="NMP" evidence="7">
    <location>
        <begin position="35"/>
        <end position="55"/>
    </location>
</feature>
<dbReference type="PANTHER" id="PTHR12595">
    <property type="entry name" value="POS9-ACTIVATING FACTOR FAP7-RELATED"/>
    <property type="match status" value="1"/>
</dbReference>
<feature type="binding site" evidence="7">
    <location>
        <position position="105"/>
    </location>
    <ligand>
        <name>ATP</name>
        <dbReference type="ChEBI" id="CHEBI:30616"/>
    </ligand>
</feature>
<dbReference type="InterPro" id="IPR020618">
    <property type="entry name" value="Adenyl_kinase_AK6"/>
</dbReference>
<evidence type="ECO:0000256" key="2">
    <source>
        <dbReference type="ARBA" id="ARBA00022552"/>
    </source>
</evidence>
<keyword evidence="5 7" id="KW-0418">Kinase</keyword>
<evidence type="ECO:0000256" key="7">
    <source>
        <dbReference type="HAMAP-Rule" id="MF_00039"/>
    </source>
</evidence>
<name>F8AEC2_PYRYC</name>
<feature type="binding site" evidence="7">
    <location>
        <position position="15"/>
    </location>
    <ligand>
        <name>ATP</name>
        <dbReference type="ChEBI" id="CHEBI:30616"/>
    </ligand>
</feature>
<proteinExistence type="inferred from homology"/>
<comment type="catalytic activity">
    <reaction evidence="7">
        <text>AMP + ATP = 2 ADP</text>
        <dbReference type="Rhea" id="RHEA:12973"/>
        <dbReference type="ChEBI" id="CHEBI:30616"/>
        <dbReference type="ChEBI" id="CHEBI:456215"/>
        <dbReference type="ChEBI" id="CHEBI:456216"/>
        <dbReference type="EC" id="2.7.4.3"/>
    </reaction>
</comment>
<dbReference type="PANTHER" id="PTHR12595:SF0">
    <property type="entry name" value="ADENYLATE KINASE ISOENZYME 6"/>
    <property type="match status" value="1"/>
</dbReference>
<dbReference type="STRING" id="529709.PYCH_09510"/>
<dbReference type="GO" id="GO:0006364">
    <property type="term" value="P:rRNA processing"/>
    <property type="evidence" value="ECO:0007669"/>
    <property type="project" value="UniProtKB-KW"/>
</dbReference>
<dbReference type="GO" id="GO:0005524">
    <property type="term" value="F:ATP binding"/>
    <property type="evidence" value="ECO:0007669"/>
    <property type="project" value="UniProtKB-UniRule"/>
</dbReference>
<dbReference type="GO" id="GO:0016887">
    <property type="term" value="F:ATP hydrolysis activity"/>
    <property type="evidence" value="ECO:0007669"/>
    <property type="project" value="InterPro"/>
</dbReference>
<dbReference type="EC" id="2.7.4.3" evidence="7"/>
<dbReference type="GO" id="GO:0004017">
    <property type="term" value="F:AMP kinase activity"/>
    <property type="evidence" value="ECO:0007669"/>
    <property type="project" value="UniProtKB-UniRule"/>
</dbReference>
<evidence type="ECO:0000313" key="8">
    <source>
        <dbReference type="EMBL" id="AEH24636.1"/>
    </source>
</evidence>
<dbReference type="GO" id="GO:0042274">
    <property type="term" value="P:ribosomal small subunit biogenesis"/>
    <property type="evidence" value="ECO:0007669"/>
    <property type="project" value="UniProtKB-UniRule"/>
</dbReference>
<feature type="binding site" evidence="7">
    <location>
        <position position="19"/>
    </location>
    <ligand>
        <name>ATP</name>
        <dbReference type="ChEBI" id="CHEBI:30616"/>
    </ligand>
</feature>
<organism evidence="8 9">
    <name type="scientific">Pyrococcus yayanosii (strain CH1 / JCM 16557)</name>
    <dbReference type="NCBI Taxonomy" id="529709"/>
    <lineage>
        <taxon>Archaea</taxon>
        <taxon>Methanobacteriati</taxon>
        <taxon>Methanobacteriota</taxon>
        <taxon>Thermococci</taxon>
        <taxon>Thermococcales</taxon>
        <taxon>Thermococcaceae</taxon>
        <taxon>Pyrococcus</taxon>
    </lineage>
</organism>
<evidence type="ECO:0000256" key="6">
    <source>
        <dbReference type="ARBA" id="ARBA00022840"/>
    </source>
</evidence>
<keyword evidence="2 7" id="KW-0698">rRNA processing</keyword>
<dbReference type="Proteomes" id="UP000008386">
    <property type="component" value="Chromosome"/>
</dbReference>
<keyword evidence="3 7" id="KW-0808">Transferase</keyword>
<dbReference type="SUPFAM" id="SSF52540">
    <property type="entry name" value="P-loop containing nucleoside triphosphate hydrolases"/>
    <property type="match status" value="1"/>
</dbReference>
<dbReference type="InterPro" id="IPR027417">
    <property type="entry name" value="P-loop_NTPase"/>
</dbReference>
<protein>
    <recommendedName>
        <fullName evidence="7">Putative adenylate kinase</fullName>
        <shortName evidence="7">AK</shortName>
        <ecNumber evidence="7">2.7.4.3</ecNumber>
    </recommendedName>
    <alternativeName>
        <fullName evidence="7">ATP-AMP transphosphorylase</fullName>
    </alternativeName>
</protein>
<feature type="binding site" evidence="7">
    <location>
        <position position="20"/>
    </location>
    <ligand>
        <name>ATP</name>
        <dbReference type="ChEBI" id="CHEBI:30616"/>
    </ligand>
</feature>
<dbReference type="HAMAP" id="MF_00039">
    <property type="entry name" value="Adenylate_kinase_AK6"/>
    <property type="match status" value="1"/>
</dbReference>
<dbReference type="Gene3D" id="3.40.50.300">
    <property type="entry name" value="P-loop containing nucleotide triphosphate hydrolases"/>
    <property type="match status" value="1"/>
</dbReference>
<reference evidence="8 9" key="1">
    <citation type="journal article" date="2011" name="J. Bacteriol.">
        <title>Complete genome sequence of the obligate piezophilic hyperthermophilic archaeon Pyrococcus yayanosii CH1.</title>
        <authorList>
            <person name="Jun X."/>
            <person name="Lupeng L."/>
            <person name="Minjuan X."/>
            <person name="Oger P."/>
            <person name="Fengping W."/>
            <person name="Jebbar M."/>
            <person name="Xiang X."/>
        </authorList>
    </citation>
    <scope>NUCLEOTIDE SEQUENCE [LARGE SCALE GENOMIC DNA]</scope>
    <source>
        <strain evidence="9">CH1 / JCM 16557</strain>
    </source>
</reference>
<comment type="catalytic activity">
    <reaction evidence="7">
        <text>ATP + H2O = ADP + phosphate + H(+)</text>
        <dbReference type="Rhea" id="RHEA:13065"/>
        <dbReference type="ChEBI" id="CHEBI:15377"/>
        <dbReference type="ChEBI" id="CHEBI:15378"/>
        <dbReference type="ChEBI" id="CHEBI:30616"/>
        <dbReference type="ChEBI" id="CHEBI:43474"/>
        <dbReference type="ChEBI" id="CHEBI:456216"/>
    </reaction>
</comment>
<comment type="subunit">
    <text evidence="7">Interacts with uS11. Not a structural component of 40S pre-ribosomes, but transiently interacts with them by binding to uS11.</text>
</comment>
<gene>
    <name evidence="8" type="ordered locus">PYCH_09510</name>
</gene>
<feature type="binding site" evidence="7">
    <location>
        <position position="143"/>
    </location>
    <ligand>
        <name>ATP</name>
        <dbReference type="ChEBI" id="CHEBI:30616"/>
    </ligand>
</feature>
<evidence type="ECO:0000256" key="1">
    <source>
        <dbReference type="ARBA" id="ARBA00022517"/>
    </source>
</evidence>
<comment type="function">
    <text evidence="7">Broad-specificity nucleoside monophosphate (NMP) kinase that catalyzes the reversible transfer of the terminal phosphate group between nucleoside triphosphates and monophosphates. Has also ATPase activity. Involved in the late maturation steps of the 30S ribosomal particles, specifically 16S rRNA maturation. While NMP activity is not required for ribosome maturation, ATPase activity is. Associates transiently with small ribosomal subunit protein uS11. ATP hydrolysis breaks the interaction with uS11. May temporarily remove uS11 from the ribosome to enable a conformational change of the ribosomal RNA that is needed for the final maturation step of the small ribosomal subunit.</text>
</comment>